<evidence type="ECO:0000256" key="1">
    <source>
        <dbReference type="ARBA" id="ARBA00004123"/>
    </source>
</evidence>
<dbReference type="InterPro" id="IPR036277">
    <property type="entry name" value="SMC_hinge_sf"/>
</dbReference>
<evidence type="ECO:0000256" key="4">
    <source>
        <dbReference type="ARBA" id="ARBA00022454"/>
    </source>
</evidence>
<dbReference type="PIRSF" id="PIRSF005719">
    <property type="entry name" value="SMC"/>
    <property type="match status" value="1"/>
</dbReference>
<evidence type="ECO:0000256" key="5">
    <source>
        <dbReference type="ARBA" id="ARBA00022618"/>
    </source>
</evidence>
<evidence type="ECO:0000256" key="9">
    <source>
        <dbReference type="ARBA" id="ARBA00023306"/>
    </source>
</evidence>
<keyword evidence="7 11" id="KW-0175">Coiled coil</keyword>
<evidence type="ECO:0000256" key="2">
    <source>
        <dbReference type="ARBA" id="ARBA00004286"/>
    </source>
</evidence>
<name>A0A180G2F8_PUCT1</name>
<dbReference type="GO" id="GO:0051301">
    <property type="term" value="P:cell division"/>
    <property type="evidence" value="ECO:0007669"/>
    <property type="project" value="UniProtKB-KW"/>
</dbReference>
<evidence type="ECO:0000259" key="12">
    <source>
        <dbReference type="SMART" id="SM00968"/>
    </source>
</evidence>
<feature type="domain" description="SMC hinge" evidence="12">
    <location>
        <begin position="565"/>
        <end position="681"/>
    </location>
</feature>
<feature type="coiled-coil region" evidence="11">
    <location>
        <begin position="453"/>
        <end position="515"/>
    </location>
</feature>
<dbReference type="OrthoDB" id="5575062at2759"/>
<dbReference type="GO" id="GO:0005524">
    <property type="term" value="F:ATP binding"/>
    <property type="evidence" value="ECO:0007669"/>
    <property type="project" value="InterPro"/>
</dbReference>
<sequence length="1281" mass="145444">MPCAKRPAWQLGFDSVATRVPRAQVFHSNSSRLTGPSLLDTSPLTMPLYSVEVDNFKSYKGVQTIGPFKHFTAVIGPNGAGKSNLMDAISFVLGVRSAQLRSTQLKDLIYKAGELEDSSTPHEQPKKASVTAHYVDHKNGQQYRFSRTITVSSDKSGSSIYTINKKVVKLEDYISTLESHNILVKAKNFLVFQGDVEAIASQNPKSLSKLIDQISGSLELAPEYERKKAAYLEASKNSNDTIARRRVINAEIKDFKQQKTEMEKYDELCGERDEAIIHHLLWKLFHIESRINEHLESIESKNEILGPMRTETAELERAVAAARREYAQVTKEVAKTENELKSKEKYKEEEKLPRLVECEEKLKHLEKKRANEERTMANLSKEKAAKEKELVTLRRQLSVVTEARDNFYAKQQASNRNISISEDKLKEYQALKAKSANECPKEHELIKTINRDLKTKTFKLTQLEDQLEQTQTRYKKLDLDHDTQTNRKTMTENKIDGVLRELNKKRKQLHDVQAERTRQAQTATELKEKLQDCLKKISEAGAAQRETDTEARIRTMVEKLRKIFPGVSGRLQDLCSPVARKHDVAIRIVLGRNLNAVVVDSQKTAFECVEYLKIQRLGSASFIPLDTIKVNPVNERLRNLATGARLAIDLIKHDPIYERAVQYACGNTIICDSTQVARHVVYDKGNEVKAVSLDGTVIHKGGNMSGGVTGLDNSRKFDEREVQGLKRAQEDILARIKANSNNSPRENDEALLADISRLEETLAFLKDDLLASETTLAGIKGELEVLSQKKDEKAKAEIDAIKAELNSLKEAQSAVNRVEDKIFESFCRSINVENIRDYEGHHLQLQQQNSVEQERLETTVSKLQHQINFETEQLEGLVERQVTVQSSSEKTLKTLDSMSTKKQQVQNEMKGIDEEISQLSARHEDLVQAQSQKSVIVSETKKELSKAVKVLDATMRDINGWNDEIERLVSDRLNIFRRCKLESISLPILEGSLLRIPMDEVVRATPVGDEASSEVTPRAVDPRDYGIKIDYAKLDDEEQENSGFELEQHFLDRLVRLNTQIEAMVPKTRALEKLEEVENRLRDHDQEFEAARKLARSTKDEFTEIRNKRVNLFNQAYNHIKNEIHEVYRELTGGDSNDGRVANERGFSNDGKAYLELDDFEEPYLHGIKYSTMPPGKRYRDVEQLSGGEKTMAALALLFAIHSYQPSPFFVLDEVDAALDNTNVRRIADYVRKKSGESVQFVVISLKGTFYEKASGLVGIYRDNEWGGTKSLTLDLDQYGD</sequence>
<feature type="coiled-coil region" evidence="11">
    <location>
        <begin position="853"/>
        <end position="922"/>
    </location>
</feature>
<dbReference type="VEuPathDB" id="FungiDB:PTTG_03787"/>
<evidence type="ECO:0000256" key="7">
    <source>
        <dbReference type="ARBA" id="ARBA00023054"/>
    </source>
</evidence>
<dbReference type="CDD" id="cd03275">
    <property type="entry name" value="ABC_SMC1_euk"/>
    <property type="match status" value="1"/>
</dbReference>
<keyword evidence="4" id="KW-0158">Chromosome</keyword>
<dbReference type="SUPFAM" id="SSF52540">
    <property type="entry name" value="P-loop containing nucleoside triphosphate hydrolases"/>
    <property type="match status" value="1"/>
</dbReference>
<feature type="coiled-coil region" evidence="11">
    <location>
        <begin position="1067"/>
        <end position="1101"/>
    </location>
</feature>
<dbReference type="GO" id="GO:0016887">
    <property type="term" value="F:ATP hydrolysis activity"/>
    <property type="evidence" value="ECO:0007669"/>
    <property type="project" value="InterPro"/>
</dbReference>
<feature type="coiled-coil region" evidence="11">
    <location>
        <begin position="748"/>
        <end position="821"/>
    </location>
</feature>
<dbReference type="GO" id="GO:0005634">
    <property type="term" value="C:nucleus"/>
    <property type="evidence" value="ECO:0007669"/>
    <property type="project" value="UniProtKB-SubCell"/>
</dbReference>
<dbReference type="Gene3D" id="3.30.70.1620">
    <property type="match status" value="1"/>
</dbReference>
<evidence type="ECO:0000256" key="10">
    <source>
        <dbReference type="PIRNR" id="PIRNR005719"/>
    </source>
</evidence>
<reference evidence="14 15" key="3">
    <citation type="journal article" date="2017" name="G3 (Bethesda)">
        <title>Comparative analysis highlights variable genome content of wheat rusts and divergence of the mating loci.</title>
        <authorList>
            <person name="Cuomo C.A."/>
            <person name="Bakkeren G."/>
            <person name="Khalil H.B."/>
            <person name="Panwar V."/>
            <person name="Joly D."/>
            <person name="Linning R."/>
            <person name="Sakthikumar S."/>
            <person name="Song X."/>
            <person name="Adiconis X."/>
            <person name="Fan L."/>
            <person name="Goldberg J.M."/>
            <person name="Levin J.Z."/>
            <person name="Young S."/>
            <person name="Zeng Q."/>
            <person name="Anikster Y."/>
            <person name="Bruce M."/>
            <person name="Wang M."/>
            <person name="Yin C."/>
            <person name="McCallum B."/>
            <person name="Szabo L.J."/>
            <person name="Hulbert S."/>
            <person name="Chen X."/>
            <person name="Fellers J.P."/>
        </authorList>
    </citation>
    <scope>NUCLEOTIDE SEQUENCE</scope>
    <source>
        <strain evidence="15">Isolate 1-1 / race 1 (BBBD)</strain>
        <strain evidence="14">isolate 1-1 / race 1 (BBBD)</strain>
    </source>
</reference>
<dbReference type="Pfam" id="PF02463">
    <property type="entry name" value="SMC_N"/>
    <property type="match status" value="2"/>
</dbReference>
<dbReference type="PANTHER" id="PTHR18937:SF12">
    <property type="entry name" value="STRUCTURAL MAINTENANCE OF CHROMOSOMES PROTEIN"/>
    <property type="match status" value="1"/>
</dbReference>
<dbReference type="PANTHER" id="PTHR18937">
    <property type="entry name" value="STRUCTURAL MAINTENANCE OF CHROMOSOMES SMC FAMILY MEMBER"/>
    <property type="match status" value="1"/>
</dbReference>
<evidence type="ECO:0000313" key="13">
    <source>
        <dbReference type="EMBL" id="OAV86886.1"/>
    </source>
</evidence>
<dbReference type="EMBL" id="ADAS02000742">
    <property type="protein sequence ID" value="OAV86886.1"/>
    <property type="molecule type" value="Genomic_DNA"/>
</dbReference>
<dbReference type="GO" id="GO:0007062">
    <property type="term" value="P:sister chromatid cohesion"/>
    <property type="evidence" value="ECO:0007669"/>
    <property type="project" value="InterPro"/>
</dbReference>
<proteinExistence type="inferred from homology"/>
<protein>
    <recommendedName>
        <fullName evidence="10">Structural maintenance of chromosomes protein</fullName>
    </recommendedName>
</protein>
<keyword evidence="6" id="KW-0498">Mitosis</keyword>
<comment type="subcellular location">
    <subcellularLocation>
        <location evidence="2">Chromosome</location>
    </subcellularLocation>
    <subcellularLocation>
        <location evidence="1 10">Nucleus</location>
    </subcellularLocation>
</comment>
<dbReference type="SMART" id="SM00968">
    <property type="entry name" value="SMC_hinge"/>
    <property type="match status" value="1"/>
</dbReference>
<evidence type="ECO:0000256" key="3">
    <source>
        <dbReference type="ARBA" id="ARBA00005597"/>
    </source>
</evidence>
<keyword evidence="5" id="KW-0132">Cell division</keyword>
<dbReference type="Gene3D" id="3.40.50.300">
    <property type="entry name" value="P-loop containing nucleotide triphosphate hydrolases"/>
    <property type="match status" value="2"/>
</dbReference>
<organism evidence="13">
    <name type="scientific">Puccinia triticina (isolate 1-1 / race 1 (BBBD))</name>
    <name type="common">Brown leaf rust fungus</name>
    <dbReference type="NCBI Taxonomy" id="630390"/>
    <lineage>
        <taxon>Eukaryota</taxon>
        <taxon>Fungi</taxon>
        <taxon>Dikarya</taxon>
        <taxon>Basidiomycota</taxon>
        <taxon>Pucciniomycotina</taxon>
        <taxon>Pucciniomycetes</taxon>
        <taxon>Pucciniales</taxon>
        <taxon>Pucciniaceae</taxon>
        <taxon>Puccinia</taxon>
    </lineage>
</organism>
<keyword evidence="15" id="KW-1185">Reference proteome</keyword>
<feature type="coiled-coil region" evidence="11">
    <location>
        <begin position="312"/>
        <end position="396"/>
    </location>
</feature>
<keyword evidence="9" id="KW-0131">Cell cycle</keyword>
<dbReference type="Pfam" id="PF06470">
    <property type="entry name" value="SMC_hinge"/>
    <property type="match status" value="1"/>
</dbReference>
<dbReference type="InterPro" id="IPR003395">
    <property type="entry name" value="RecF/RecN/SMC_N"/>
</dbReference>
<evidence type="ECO:0000256" key="11">
    <source>
        <dbReference type="SAM" id="Coils"/>
    </source>
</evidence>
<dbReference type="InterPro" id="IPR010935">
    <property type="entry name" value="SMC_hinge"/>
</dbReference>
<dbReference type="SUPFAM" id="SSF75553">
    <property type="entry name" value="Smc hinge domain"/>
    <property type="match status" value="1"/>
</dbReference>
<dbReference type="GO" id="GO:0008278">
    <property type="term" value="C:cohesin complex"/>
    <property type="evidence" value="ECO:0007669"/>
    <property type="project" value="InterPro"/>
</dbReference>
<dbReference type="InterPro" id="IPR024704">
    <property type="entry name" value="SMC"/>
</dbReference>
<dbReference type="Proteomes" id="UP000005240">
    <property type="component" value="Unassembled WGS sequence"/>
</dbReference>
<evidence type="ECO:0000313" key="14">
    <source>
        <dbReference type="EnsemblFungi" id="PTTG_03787-t43_1-p1"/>
    </source>
</evidence>
<dbReference type="Gene3D" id="1.20.1060.20">
    <property type="match status" value="1"/>
</dbReference>
<dbReference type="EnsemblFungi" id="PTTG_03787-t43_1">
    <property type="protein sequence ID" value="PTTG_03787-t43_1-p1"/>
    <property type="gene ID" value="PTTG_03787"/>
</dbReference>
<comment type="similarity">
    <text evidence="3">Belongs to the SMC family. SMC1 subfamily.</text>
</comment>
<dbReference type="InterPro" id="IPR028468">
    <property type="entry name" value="Smc1_ABC"/>
</dbReference>
<gene>
    <name evidence="13" type="ORF">PTTG_03787</name>
</gene>
<evidence type="ECO:0000256" key="6">
    <source>
        <dbReference type="ARBA" id="ARBA00022776"/>
    </source>
</evidence>
<keyword evidence="8 10" id="KW-0539">Nucleus</keyword>
<evidence type="ECO:0000313" key="15">
    <source>
        <dbReference type="Proteomes" id="UP000005240"/>
    </source>
</evidence>
<reference evidence="13" key="1">
    <citation type="submission" date="2009-11" db="EMBL/GenBank/DDBJ databases">
        <authorList>
            <consortium name="The Broad Institute Genome Sequencing Platform"/>
            <person name="Ward D."/>
            <person name="Feldgarden M."/>
            <person name="Earl A."/>
            <person name="Young S.K."/>
            <person name="Zeng Q."/>
            <person name="Koehrsen M."/>
            <person name="Alvarado L."/>
            <person name="Berlin A."/>
            <person name="Bochicchio J."/>
            <person name="Borenstein D."/>
            <person name="Chapman S.B."/>
            <person name="Chen Z."/>
            <person name="Engels R."/>
            <person name="Freedman E."/>
            <person name="Gellesch M."/>
            <person name="Goldberg J."/>
            <person name="Griggs A."/>
            <person name="Gujja S."/>
            <person name="Heilman E."/>
            <person name="Heiman D."/>
            <person name="Hepburn T."/>
            <person name="Howarth C."/>
            <person name="Jen D."/>
            <person name="Larson L."/>
            <person name="Lewis B."/>
            <person name="Mehta T."/>
            <person name="Park D."/>
            <person name="Pearson M."/>
            <person name="Roberts A."/>
            <person name="Saif S."/>
            <person name="Shea T."/>
            <person name="Shenoy N."/>
            <person name="Sisk P."/>
            <person name="Stolte C."/>
            <person name="Sykes S."/>
            <person name="Thomson T."/>
            <person name="Walk T."/>
            <person name="White J."/>
            <person name="Yandava C."/>
            <person name="Izard J."/>
            <person name="Baranova O.V."/>
            <person name="Blanton J.M."/>
            <person name="Tanner A.C."/>
            <person name="Dewhirst F.E."/>
            <person name="Haas B."/>
            <person name="Nusbaum C."/>
            <person name="Birren B."/>
        </authorList>
    </citation>
    <scope>NUCLEOTIDE SEQUENCE [LARGE SCALE GENOMIC DNA]</scope>
    <source>
        <strain evidence="13">1-1 BBBD Race 1</strain>
    </source>
</reference>
<reference evidence="13" key="2">
    <citation type="submission" date="2016-05" db="EMBL/GenBank/DDBJ databases">
        <title>Comparative analysis highlights variable genome content of wheat rusts and divergence of the mating loci.</title>
        <authorList>
            <person name="Cuomo C.A."/>
            <person name="Bakkeren G."/>
            <person name="Szabo L."/>
            <person name="Khalil H."/>
            <person name="Joly D."/>
            <person name="Goldberg J."/>
            <person name="Young S."/>
            <person name="Zeng Q."/>
            <person name="Fellers J."/>
        </authorList>
    </citation>
    <scope>NUCLEOTIDE SEQUENCE [LARGE SCALE GENOMIC DNA]</scope>
    <source>
        <strain evidence="13">1-1 BBBD Race 1</strain>
    </source>
</reference>
<dbReference type="GO" id="GO:0003677">
    <property type="term" value="F:DNA binding"/>
    <property type="evidence" value="ECO:0007669"/>
    <property type="project" value="TreeGrafter"/>
</dbReference>
<evidence type="ECO:0000256" key="8">
    <source>
        <dbReference type="ARBA" id="ARBA00023242"/>
    </source>
</evidence>
<reference evidence="14" key="4">
    <citation type="submission" date="2025-05" db="UniProtKB">
        <authorList>
            <consortium name="EnsemblFungi"/>
        </authorList>
    </citation>
    <scope>IDENTIFICATION</scope>
    <source>
        <strain evidence="14">isolate 1-1 / race 1 (BBBD)</strain>
    </source>
</reference>
<accession>A0A180G2F8</accession>
<dbReference type="STRING" id="630390.A0A180G2F8"/>
<dbReference type="InterPro" id="IPR027417">
    <property type="entry name" value="P-loop_NTPase"/>
</dbReference>